<evidence type="ECO:0000256" key="2">
    <source>
        <dbReference type="ARBA" id="ARBA00022478"/>
    </source>
</evidence>
<sequence>MSGNDGNAEKEVPGSSRKTPLLGARALLSRQLNNTSPSPGRLPSLRPARDLTLGATPKLSFSSTPKRTFTPNIPTRRIKQEPKEESVKSPGRSEERRQQDGGRGRGRGEGRGRGRGLRGKPNVIQASSVFSMGVGPVEKQRIGQGSPIPNYGASGTRDSHPVVTIKKEGYHKGDDDEEESRRVLKMLETSGDINDDMDSESGIMPVQLPLSFHAMRMDEKQAESTTMEVDMKVKSEPMDVDSVDSGKASPMETVKKPVKQVAVKKETQDETNLSSLLSAASMGERKLLFFQFPDVMPIKPPPSDEDEPITAEGTSSEQTAAPEESKEPQKLSLKNASEGYIGKLQLLRSGKARLLLGDVALDVTMGTPCGFLQDVVAVHTEDNRSEMVCLGHTNHRLICTPDFEHLLSAS</sequence>
<feature type="compositionally biased region" description="Basic and acidic residues" evidence="5">
    <location>
        <begin position="78"/>
        <end position="112"/>
    </location>
</feature>
<dbReference type="STRING" id="50429.A0A2B4RCM3"/>
<evidence type="ECO:0000256" key="5">
    <source>
        <dbReference type="SAM" id="MobiDB-lite"/>
    </source>
</evidence>
<feature type="compositionally biased region" description="Basic and acidic residues" evidence="5">
    <location>
        <begin position="157"/>
        <end position="180"/>
    </location>
</feature>
<reference evidence="7" key="1">
    <citation type="journal article" date="2017" name="bioRxiv">
        <title>Comparative analysis of the genomes of Stylophora pistillata and Acropora digitifera provides evidence for extensive differences between species of corals.</title>
        <authorList>
            <person name="Voolstra C.R."/>
            <person name="Li Y."/>
            <person name="Liew Y.J."/>
            <person name="Baumgarten S."/>
            <person name="Zoccola D."/>
            <person name="Flot J.-F."/>
            <person name="Tambutte S."/>
            <person name="Allemand D."/>
            <person name="Aranda M."/>
        </authorList>
    </citation>
    <scope>NUCLEOTIDE SEQUENCE [LARGE SCALE GENOMIC DNA]</scope>
</reference>
<comment type="subcellular location">
    <subcellularLocation>
        <location evidence="1">Nucleus</location>
    </subcellularLocation>
</comment>
<gene>
    <name evidence="6" type="primary">POLR3D</name>
    <name evidence="6" type="ORF">AWC38_SpisGene21877</name>
</gene>
<feature type="compositionally biased region" description="Polar residues" evidence="5">
    <location>
        <begin position="59"/>
        <end position="73"/>
    </location>
</feature>
<organism evidence="6 7">
    <name type="scientific">Stylophora pistillata</name>
    <name type="common">Smooth cauliflower coral</name>
    <dbReference type="NCBI Taxonomy" id="50429"/>
    <lineage>
        <taxon>Eukaryota</taxon>
        <taxon>Metazoa</taxon>
        <taxon>Cnidaria</taxon>
        <taxon>Anthozoa</taxon>
        <taxon>Hexacorallia</taxon>
        <taxon>Scleractinia</taxon>
        <taxon>Astrocoeniina</taxon>
        <taxon>Pocilloporidae</taxon>
        <taxon>Stylophora</taxon>
    </lineage>
</organism>
<dbReference type="GO" id="GO:0005666">
    <property type="term" value="C:RNA polymerase III complex"/>
    <property type="evidence" value="ECO:0007669"/>
    <property type="project" value="InterPro"/>
</dbReference>
<dbReference type="AlphaFoldDB" id="A0A2B4RCM3"/>
<dbReference type="Proteomes" id="UP000225706">
    <property type="component" value="Unassembled WGS sequence"/>
</dbReference>
<keyword evidence="7" id="KW-1185">Reference proteome</keyword>
<dbReference type="PANTHER" id="PTHR13408:SF0">
    <property type="entry name" value="DNA-DIRECTED RNA POLYMERASE III SUBUNIT RPC4"/>
    <property type="match status" value="1"/>
</dbReference>
<keyword evidence="4" id="KW-0539">Nucleus</keyword>
<comment type="caution">
    <text evidence="6">The sequence shown here is derived from an EMBL/GenBank/DDBJ whole genome shotgun (WGS) entry which is preliminary data.</text>
</comment>
<dbReference type="Pfam" id="PF05132">
    <property type="entry name" value="RNA_pol_Rpc4"/>
    <property type="match status" value="1"/>
</dbReference>
<accession>A0A2B4RCM3</accession>
<feature type="region of interest" description="Disordered" evidence="5">
    <location>
        <begin position="296"/>
        <end position="333"/>
    </location>
</feature>
<dbReference type="InterPro" id="IPR007811">
    <property type="entry name" value="RPC4"/>
</dbReference>
<evidence type="ECO:0000313" key="7">
    <source>
        <dbReference type="Proteomes" id="UP000225706"/>
    </source>
</evidence>
<evidence type="ECO:0000256" key="1">
    <source>
        <dbReference type="ARBA" id="ARBA00004123"/>
    </source>
</evidence>
<protein>
    <submittedName>
        <fullName evidence="6">DNA-directed RNA polymerase III subunit RPC4</fullName>
    </submittedName>
</protein>
<evidence type="ECO:0000256" key="4">
    <source>
        <dbReference type="ARBA" id="ARBA00023242"/>
    </source>
</evidence>
<dbReference type="GO" id="GO:0003677">
    <property type="term" value="F:DNA binding"/>
    <property type="evidence" value="ECO:0007669"/>
    <property type="project" value="InterPro"/>
</dbReference>
<dbReference type="PANTHER" id="PTHR13408">
    <property type="entry name" value="DNA-DIRECTED RNA POLYMERASE III"/>
    <property type="match status" value="1"/>
</dbReference>
<dbReference type="OrthoDB" id="5836119at2759"/>
<feature type="region of interest" description="Disordered" evidence="5">
    <location>
        <begin position="1"/>
        <end position="180"/>
    </location>
</feature>
<evidence type="ECO:0000313" key="6">
    <source>
        <dbReference type="EMBL" id="PFX14002.1"/>
    </source>
</evidence>
<keyword evidence="3" id="KW-0804">Transcription</keyword>
<evidence type="ECO:0000256" key="3">
    <source>
        <dbReference type="ARBA" id="ARBA00023163"/>
    </source>
</evidence>
<keyword evidence="2 6" id="KW-0240">DNA-directed RNA polymerase</keyword>
<feature type="compositionally biased region" description="Low complexity" evidence="5">
    <location>
        <begin position="36"/>
        <end position="46"/>
    </location>
</feature>
<dbReference type="GO" id="GO:0042797">
    <property type="term" value="P:tRNA transcription by RNA polymerase III"/>
    <property type="evidence" value="ECO:0007669"/>
    <property type="project" value="TreeGrafter"/>
</dbReference>
<proteinExistence type="predicted"/>
<dbReference type="EMBL" id="LSMT01000856">
    <property type="protein sequence ID" value="PFX14002.1"/>
    <property type="molecule type" value="Genomic_DNA"/>
</dbReference>
<name>A0A2B4RCM3_STYPI</name>